<dbReference type="PROSITE" id="PS50949">
    <property type="entry name" value="HTH_GNTR"/>
    <property type="match status" value="1"/>
</dbReference>
<dbReference type="Proteomes" id="UP000755667">
    <property type="component" value="Unassembled WGS sequence"/>
</dbReference>
<reference evidence="5 8" key="1">
    <citation type="submission" date="2021-01" db="EMBL/GenBank/DDBJ databases">
        <title>Diatom-associated Roseobacters Show Island Model of Population Structure.</title>
        <authorList>
            <person name="Qu L."/>
            <person name="Feng X."/>
            <person name="Chen Y."/>
            <person name="Li L."/>
            <person name="Wang X."/>
            <person name="Hu Z."/>
            <person name="Wang H."/>
            <person name="Luo H."/>
        </authorList>
    </citation>
    <scope>NUCLEOTIDE SEQUENCE</scope>
    <source>
        <strain evidence="6 8">CC28-63</strain>
        <strain evidence="5">CC28-69</strain>
    </source>
</reference>
<comment type="caution">
    <text evidence="5">The sequence shown here is derived from an EMBL/GenBank/DDBJ whole genome shotgun (WGS) entry which is preliminary data.</text>
</comment>
<sequence length="241" mass="26744">MKRDRWREIRATLEKEIMDGILEPGAKLPTEPELVQIHQAGRHSIRRAIAELAKTGHLSIEQGRGTFVQSRPKLEYTIGQRTRLRRNMASQGVDVSGAMLGVERLEASAHVASQLKIDIGADVVATRRLTMADDVPISFGTIYHDASRFSSYAERREALGSVSQVYASYGIQDYVRASTQMFARAATDQEARQLRQHSDMPVIVISAVDAEMDGTPLAFSEVIWSAARVRFSIDTTGDPET</sequence>
<dbReference type="PANTHER" id="PTHR44846:SF1">
    <property type="entry name" value="MANNOSYL-D-GLYCERATE TRANSPORT_METABOLISM SYSTEM REPRESSOR MNGR-RELATED"/>
    <property type="match status" value="1"/>
</dbReference>
<evidence type="ECO:0000313" key="8">
    <source>
        <dbReference type="Proteomes" id="UP000809440"/>
    </source>
</evidence>
<proteinExistence type="predicted"/>
<dbReference type="InterPro" id="IPR011663">
    <property type="entry name" value="UTRA"/>
</dbReference>
<dbReference type="GO" id="GO:0003677">
    <property type="term" value="F:DNA binding"/>
    <property type="evidence" value="ECO:0007669"/>
    <property type="project" value="UniProtKB-KW"/>
</dbReference>
<organism evidence="5 7">
    <name type="scientific">Marivita cryptomonadis</name>
    <dbReference type="NCBI Taxonomy" id="505252"/>
    <lineage>
        <taxon>Bacteria</taxon>
        <taxon>Pseudomonadati</taxon>
        <taxon>Pseudomonadota</taxon>
        <taxon>Alphaproteobacteria</taxon>
        <taxon>Rhodobacterales</taxon>
        <taxon>Roseobacteraceae</taxon>
        <taxon>Marivita</taxon>
    </lineage>
</organism>
<dbReference type="InterPro" id="IPR036390">
    <property type="entry name" value="WH_DNA-bd_sf"/>
</dbReference>
<dbReference type="CDD" id="cd07377">
    <property type="entry name" value="WHTH_GntR"/>
    <property type="match status" value="1"/>
</dbReference>
<dbReference type="Gene3D" id="1.10.10.10">
    <property type="entry name" value="Winged helix-like DNA-binding domain superfamily/Winged helix DNA-binding domain"/>
    <property type="match status" value="1"/>
</dbReference>
<dbReference type="SMART" id="SM00345">
    <property type="entry name" value="HTH_GNTR"/>
    <property type="match status" value="1"/>
</dbReference>
<dbReference type="SUPFAM" id="SSF46785">
    <property type="entry name" value="Winged helix' DNA-binding domain"/>
    <property type="match status" value="1"/>
</dbReference>
<dbReference type="PANTHER" id="PTHR44846">
    <property type="entry name" value="MANNOSYL-D-GLYCERATE TRANSPORT/METABOLISM SYSTEM REPRESSOR MNGR-RELATED"/>
    <property type="match status" value="1"/>
</dbReference>
<gene>
    <name evidence="5" type="primary">phnF</name>
    <name evidence="5" type="ORF">JQX41_14175</name>
    <name evidence="6" type="ORF">JQX48_14185</name>
</gene>
<dbReference type="SUPFAM" id="SSF64288">
    <property type="entry name" value="Chorismate lyase-like"/>
    <property type="match status" value="1"/>
</dbReference>
<feature type="domain" description="HTH gntR-type" evidence="4">
    <location>
        <begin position="3"/>
        <end position="71"/>
    </location>
</feature>
<evidence type="ECO:0000313" key="5">
    <source>
        <dbReference type="EMBL" id="MBM2413457.1"/>
    </source>
</evidence>
<dbReference type="EMBL" id="JAFBXF010000009">
    <property type="protein sequence ID" value="MBM2418126.1"/>
    <property type="molecule type" value="Genomic_DNA"/>
</dbReference>
<evidence type="ECO:0000256" key="1">
    <source>
        <dbReference type="ARBA" id="ARBA00023015"/>
    </source>
</evidence>
<evidence type="ECO:0000256" key="2">
    <source>
        <dbReference type="ARBA" id="ARBA00023125"/>
    </source>
</evidence>
<evidence type="ECO:0000256" key="3">
    <source>
        <dbReference type="ARBA" id="ARBA00023163"/>
    </source>
</evidence>
<dbReference type="AlphaFoldDB" id="A0A9Q2S5T7"/>
<evidence type="ECO:0000313" key="6">
    <source>
        <dbReference type="EMBL" id="MBM2418126.1"/>
    </source>
</evidence>
<dbReference type="GO" id="GO:0045892">
    <property type="term" value="P:negative regulation of DNA-templated transcription"/>
    <property type="evidence" value="ECO:0007669"/>
    <property type="project" value="TreeGrafter"/>
</dbReference>
<dbReference type="EMBL" id="JAFBXE010000009">
    <property type="protein sequence ID" value="MBM2413457.1"/>
    <property type="molecule type" value="Genomic_DNA"/>
</dbReference>
<dbReference type="GeneID" id="62640412"/>
<dbReference type="Pfam" id="PF07702">
    <property type="entry name" value="UTRA"/>
    <property type="match status" value="1"/>
</dbReference>
<dbReference type="InterPro" id="IPR000524">
    <property type="entry name" value="Tscrpt_reg_HTH_GntR"/>
</dbReference>
<keyword evidence="2" id="KW-0238">DNA-binding</keyword>
<dbReference type="OrthoDB" id="5454556at2"/>
<evidence type="ECO:0000313" key="7">
    <source>
        <dbReference type="Proteomes" id="UP000755667"/>
    </source>
</evidence>
<dbReference type="InterPro" id="IPR036388">
    <property type="entry name" value="WH-like_DNA-bd_sf"/>
</dbReference>
<dbReference type="GO" id="GO:0003700">
    <property type="term" value="F:DNA-binding transcription factor activity"/>
    <property type="evidence" value="ECO:0007669"/>
    <property type="project" value="InterPro"/>
</dbReference>
<dbReference type="SMART" id="SM00866">
    <property type="entry name" value="UTRA"/>
    <property type="match status" value="1"/>
</dbReference>
<dbReference type="Proteomes" id="UP000809440">
    <property type="component" value="Unassembled WGS sequence"/>
</dbReference>
<accession>A0A9Q2S5T7</accession>
<name>A0A9Q2S5T7_9RHOB</name>
<dbReference type="Gene3D" id="3.40.1410.10">
    <property type="entry name" value="Chorismate lyase-like"/>
    <property type="match status" value="1"/>
</dbReference>
<dbReference type="Pfam" id="PF00392">
    <property type="entry name" value="GntR"/>
    <property type="match status" value="1"/>
</dbReference>
<dbReference type="RefSeq" id="WP_085628677.1">
    <property type="nucleotide sequence ID" value="NZ_JAFBWU010000009.1"/>
</dbReference>
<dbReference type="InterPro" id="IPR012702">
    <property type="entry name" value="CP_lyase_PhnF"/>
</dbReference>
<dbReference type="NCBIfam" id="TIGR02325">
    <property type="entry name" value="C_P_lyase_phnF"/>
    <property type="match status" value="1"/>
</dbReference>
<dbReference type="InterPro" id="IPR028978">
    <property type="entry name" value="Chorismate_lyase_/UTRA_dom_sf"/>
</dbReference>
<keyword evidence="1" id="KW-0805">Transcription regulation</keyword>
<dbReference type="InterPro" id="IPR050679">
    <property type="entry name" value="Bact_HTH_transcr_reg"/>
</dbReference>
<keyword evidence="3" id="KW-0804">Transcription</keyword>
<keyword evidence="8" id="KW-1185">Reference proteome</keyword>
<protein>
    <submittedName>
        <fullName evidence="5">Phosphonate metabolism transcriptional regulator PhnF</fullName>
    </submittedName>
</protein>
<evidence type="ECO:0000259" key="4">
    <source>
        <dbReference type="PROSITE" id="PS50949"/>
    </source>
</evidence>